<organism evidence="1 2">
    <name type="scientific">Araneus ventricosus</name>
    <name type="common">Orbweaver spider</name>
    <name type="synonym">Epeira ventricosa</name>
    <dbReference type="NCBI Taxonomy" id="182803"/>
    <lineage>
        <taxon>Eukaryota</taxon>
        <taxon>Metazoa</taxon>
        <taxon>Ecdysozoa</taxon>
        <taxon>Arthropoda</taxon>
        <taxon>Chelicerata</taxon>
        <taxon>Arachnida</taxon>
        <taxon>Araneae</taxon>
        <taxon>Araneomorphae</taxon>
        <taxon>Entelegynae</taxon>
        <taxon>Araneoidea</taxon>
        <taxon>Araneidae</taxon>
        <taxon>Araneus</taxon>
    </lineage>
</organism>
<dbReference type="Proteomes" id="UP000499080">
    <property type="component" value="Unassembled WGS sequence"/>
</dbReference>
<dbReference type="EMBL" id="BGPR01002002">
    <property type="protein sequence ID" value="GBM65953.1"/>
    <property type="molecule type" value="Genomic_DNA"/>
</dbReference>
<dbReference type="AlphaFoldDB" id="A0A4Y2HLL0"/>
<comment type="caution">
    <text evidence="1">The sequence shown here is derived from an EMBL/GenBank/DDBJ whole genome shotgun (WGS) entry which is preliminary data.</text>
</comment>
<protein>
    <recommendedName>
        <fullName evidence="3">Helitron helicase-like domain-containing protein</fullName>
    </recommendedName>
</protein>
<gene>
    <name evidence="1" type="ORF">AVEN_152169_1</name>
</gene>
<keyword evidence="2" id="KW-1185">Reference proteome</keyword>
<dbReference type="OrthoDB" id="7698527at2759"/>
<evidence type="ECO:0000313" key="2">
    <source>
        <dbReference type="Proteomes" id="UP000499080"/>
    </source>
</evidence>
<proteinExistence type="predicted"/>
<evidence type="ECO:0000313" key="1">
    <source>
        <dbReference type="EMBL" id="GBM65953.1"/>
    </source>
</evidence>
<reference evidence="1 2" key="1">
    <citation type="journal article" date="2019" name="Sci. Rep.">
        <title>Orb-weaving spider Araneus ventricosus genome elucidates the spidroin gene catalogue.</title>
        <authorList>
            <person name="Kono N."/>
            <person name="Nakamura H."/>
            <person name="Ohtoshi R."/>
            <person name="Moran D.A.P."/>
            <person name="Shinohara A."/>
            <person name="Yoshida Y."/>
            <person name="Fujiwara M."/>
            <person name="Mori M."/>
            <person name="Tomita M."/>
            <person name="Arakawa K."/>
        </authorList>
    </citation>
    <scope>NUCLEOTIDE SEQUENCE [LARGE SCALE GENOMIC DNA]</scope>
</reference>
<accession>A0A4Y2HLL0</accession>
<name>A0A4Y2HLL0_ARAVE</name>
<evidence type="ECO:0008006" key="3">
    <source>
        <dbReference type="Google" id="ProtNLM"/>
    </source>
</evidence>
<sequence length="99" mass="11481">MTLNINILSPNLDAMSYLYAILFPYAVPGWQPNWSCEAYEGAESNHRRVNVTMLQYKTALTAIRDELNPVISAIKLTQQWIVDFYLRVEANDLNFIRNQ</sequence>